<dbReference type="EMBL" id="LXQA010483343">
    <property type="protein sequence ID" value="MCI54690.1"/>
    <property type="molecule type" value="Genomic_DNA"/>
</dbReference>
<evidence type="ECO:0000313" key="1">
    <source>
        <dbReference type="EMBL" id="MCI54690.1"/>
    </source>
</evidence>
<evidence type="ECO:0000313" key="2">
    <source>
        <dbReference type="Proteomes" id="UP000265520"/>
    </source>
</evidence>
<name>A0A392T3I7_9FABA</name>
<protein>
    <submittedName>
        <fullName evidence="1">Uncharacterized protein</fullName>
    </submittedName>
</protein>
<dbReference type="Proteomes" id="UP000265520">
    <property type="component" value="Unassembled WGS sequence"/>
</dbReference>
<dbReference type="AlphaFoldDB" id="A0A392T3I7"/>
<organism evidence="1 2">
    <name type="scientific">Trifolium medium</name>
    <dbReference type="NCBI Taxonomy" id="97028"/>
    <lineage>
        <taxon>Eukaryota</taxon>
        <taxon>Viridiplantae</taxon>
        <taxon>Streptophyta</taxon>
        <taxon>Embryophyta</taxon>
        <taxon>Tracheophyta</taxon>
        <taxon>Spermatophyta</taxon>
        <taxon>Magnoliopsida</taxon>
        <taxon>eudicotyledons</taxon>
        <taxon>Gunneridae</taxon>
        <taxon>Pentapetalae</taxon>
        <taxon>rosids</taxon>
        <taxon>fabids</taxon>
        <taxon>Fabales</taxon>
        <taxon>Fabaceae</taxon>
        <taxon>Papilionoideae</taxon>
        <taxon>50 kb inversion clade</taxon>
        <taxon>NPAAA clade</taxon>
        <taxon>Hologalegina</taxon>
        <taxon>IRL clade</taxon>
        <taxon>Trifolieae</taxon>
        <taxon>Trifolium</taxon>
    </lineage>
</organism>
<keyword evidence="2" id="KW-1185">Reference proteome</keyword>
<proteinExistence type="predicted"/>
<comment type="caution">
    <text evidence="1">The sequence shown here is derived from an EMBL/GenBank/DDBJ whole genome shotgun (WGS) entry which is preliminary data.</text>
</comment>
<feature type="non-terminal residue" evidence="1">
    <location>
        <position position="85"/>
    </location>
</feature>
<reference evidence="1 2" key="1">
    <citation type="journal article" date="2018" name="Front. Plant Sci.">
        <title>Red Clover (Trifolium pratense) and Zigzag Clover (T. medium) - A Picture of Genomic Similarities and Differences.</title>
        <authorList>
            <person name="Dluhosova J."/>
            <person name="Istvanek J."/>
            <person name="Nedelnik J."/>
            <person name="Repkova J."/>
        </authorList>
    </citation>
    <scope>NUCLEOTIDE SEQUENCE [LARGE SCALE GENOMIC DNA]</scope>
    <source>
        <strain evidence="2">cv. 10/8</strain>
        <tissue evidence="1">Leaf</tissue>
    </source>
</reference>
<accession>A0A392T3I7</accession>
<sequence>MRVHEELLNLAVAEEEAVIHRIKVLEDELKILHKKREDFCLSNKDEISLLLAKRRSLARLEAKTRNMGDDLKKIMEDLGASKKCK</sequence>